<keyword evidence="3" id="KW-0255">Endonuclease</keyword>
<name>A0A7W2HEY9_9ACTN</name>
<dbReference type="InterPro" id="IPR011335">
    <property type="entry name" value="Restrct_endonuc-II-like"/>
</dbReference>
<feature type="domain" description="Putative restriction endonuclease" evidence="2">
    <location>
        <begin position="60"/>
        <end position="226"/>
    </location>
</feature>
<accession>A0A7W2HEY9</accession>
<evidence type="ECO:0000256" key="1">
    <source>
        <dbReference type="SAM" id="MobiDB-lite"/>
    </source>
</evidence>
<comment type="caution">
    <text evidence="3">The sequence shown here is derived from an EMBL/GenBank/DDBJ whole genome shotgun (WGS) entry which is preliminary data.</text>
</comment>
<dbReference type="SUPFAM" id="SSF52980">
    <property type="entry name" value="Restriction endonuclease-like"/>
    <property type="match status" value="1"/>
</dbReference>
<sequence>MTDPRDSRGPLEPDAVNSRTSGSEGAGGRQRPPATRLSALTVDHATAGGHEWDDLVRIWEQTDAPEGCKVEIIEGIVTVAPPPSNAHNKIADKVQRRLYQVIPEDWGIYQTLGTAVPSRDGLYIPDIAVAPEGVLDTEEGTYIPAAAAELVVEITSKSNASNDRIKKAAGYAHAGVPLYLLIDSWAPGGPTVTLYGEPKGDVYRVLQAGKFGDQIALPEPFDVTLDTSVFPVD</sequence>
<dbReference type="InterPro" id="IPR012296">
    <property type="entry name" value="Nuclease_put_TT1808"/>
</dbReference>
<dbReference type="EMBL" id="JACEQY010000005">
    <property type="protein sequence ID" value="MBA4861286.1"/>
    <property type="molecule type" value="Genomic_DNA"/>
</dbReference>
<feature type="region of interest" description="Disordered" evidence="1">
    <location>
        <begin position="1"/>
        <end position="33"/>
    </location>
</feature>
<evidence type="ECO:0000313" key="3">
    <source>
        <dbReference type="EMBL" id="MBA4861286.1"/>
    </source>
</evidence>
<reference evidence="3 4" key="1">
    <citation type="submission" date="2020-07" db="EMBL/GenBank/DDBJ databases">
        <title>Streptomyces isolated from Indian soil.</title>
        <authorList>
            <person name="Mandal S."/>
            <person name="Maiti P.K."/>
        </authorList>
    </citation>
    <scope>NUCLEOTIDE SEQUENCE [LARGE SCALE GENOMIC DNA]</scope>
    <source>
        <strain evidence="3 4">PSKA54</strain>
    </source>
</reference>
<dbReference type="Proteomes" id="UP000586976">
    <property type="component" value="Unassembled WGS sequence"/>
</dbReference>
<evidence type="ECO:0000259" key="2">
    <source>
        <dbReference type="Pfam" id="PF05685"/>
    </source>
</evidence>
<dbReference type="GO" id="GO:0004519">
    <property type="term" value="F:endonuclease activity"/>
    <property type="evidence" value="ECO:0007669"/>
    <property type="project" value="UniProtKB-KW"/>
</dbReference>
<dbReference type="PANTHER" id="PTHR35400">
    <property type="entry name" value="SLR1083 PROTEIN"/>
    <property type="match status" value="1"/>
</dbReference>
<dbReference type="Pfam" id="PF05685">
    <property type="entry name" value="Uma2"/>
    <property type="match status" value="1"/>
</dbReference>
<protein>
    <submittedName>
        <fullName evidence="3">Uma2 family endonuclease</fullName>
    </submittedName>
</protein>
<evidence type="ECO:0000313" key="4">
    <source>
        <dbReference type="Proteomes" id="UP000586976"/>
    </source>
</evidence>
<dbReference type="Gene3D" id="3.90.1570.10">
    <property type="entry name" value="tt1808, chain A"/>
    <property type="match status" value="1"/>
</dbReference>
<keyword evidence="4" id="KW-1185">Reference proteome</keyword>
<gene>
    <name evidence="3" type="ORF">H1V43_07775</name>
</gene>
<keyword evidence="3" id="KW-0540">Nuclease</keyword>
<dbReference type="InterPro" id="IPR008538">
    <property type="entry name" value="Uma2"/>
</dbReference>
<dbReference type="AlphaFoldDB" id="A0A7W2HEY9"/>
<organism evidence="3 4">
    <name type="scientific">Streptomyces himalayensis subsp. aureolus</name>
    <dbReference type="NCBI Taxonomy" id="2758039"/>
    <lineage>
        <taxon>Bacteria</taxon>
        <taxon>Bacillati</taxon>
        <taxon>Actinomycetota</taxon>
        <taxon>Actinomycetes</taxon>
        <taxon>Kitasatosporales</taxon>
        <taxon>Streptomycetaceae</taxon>
        <taxon>Streptomyces</taxon>
        <taxon>Streptomyces himalayensis</taxon>
    </lineage>
</organism>
<feature type="compositionally biased region" description="Basic and acidic residues" evidence="1">
    <location>
        <begin position="1"/>
        <end position="11"/>
    </location>
</feature>
<dbReference type="PANTHER" id="PTHR35400:SF3">
    <property type="entry name" value="SLL1072 PROTEIN"/>
    <property type="match status" value="1"/>
</dbReference>
<proteinExistence type="predicted"/>
<dbReference type="CDD" id="cd06260">
    <property type="entry name" value="DUF820-like"/>
    <property type="match status" value="1"/>
</dbReference>
<keyword evidence="3" id="KW-0378">Hydrolase</keyword>